<reference evidence="2 3" key="1">
    <citation type="journal article" date="2016" name="Sci. Rep.">
        <title>The genome sequence of the outbreeding globe artichoke constructed de novo incorporating a phase-aware low-pass sequencing strategy of F1 progeny.</title>
        <authorList>
            <person name="Scaglione D."/>
            <person name="Reyes-Chin-Wo S."/>
            <person name="Acquadro A."/>
            <person name="Froenicke L."/>
            <person name="Portis E."/>
            <person name="Beitel C."/>
            <person name="Tirone M."/>
            <person name="Mauro R."/>
            <person name="Lo Monaco A."/>
            <person name="Mauromicale G."/>
            <person name="Faccioli P."/>
            <person name="Cattivelli L."/>
            <person name="Rieseberg L."/>
            <person name="Michelmore R."/>
            <person name="Lanteri S."/>
        </authorList>
    </citation>
    <scope>NUCLEOTIDE SEQUENCE [LARGE SCALE GENOMIC DNA]</scope>
    <source>
        <strain evidence="2">2C</strain>
    </source>
</reference>
<name>A0A103XPX5_CYNCS</name>
<feature type="region of interest" description="Disordered" evidence="1">
    <location>
        <begin position="27"/>
        <end position="59"/>
    </location>
</feature>
<evidence type="ECO:0000256" key="1">
    <source>
        <dbReference type="SAM" id="MobiDB-lite"/>
    </source>
</evidence>
<proteinExistence type="predicted"/>
<evidence type="ECO:0000313" key="3">
    <source>
        <dbReference type="Proteomes" id="UP000243975"/>
    </source>
</evidence>
<dbReference type="OMA" id="GDNRQPK"/>
<dbReference type="EMBL" id="LEKV01004535">
    <property type="protein sequence ID" value="KVH94678.1"/>
    <property type="molecule type" value="Genomic_DNA"/>
</dbReference>
<gene>
    <name evidence="2" type="ORF">Ccrd_003257</name>
</gene>
<accession>A0A103XPX5</accession>
<dbReference type="AlphaFoldDB" id="A0A103XPX5"/>
<dbReference type="Proteomes" id="UP000243975">
    <property type="component" value="Unassembled WGS sequence"/>
</dbReference>
<keyword evidence="3" id="KW-1185">Reference proteome</keyword>
<feature type="non-terminal residue" evidence="2">
    <location>
        <position position="1"/>
    </location>
</feature>
<organism evidence="2 3">
    <name type="scientific">Cynara cardunculus var. scolymus</name>
    <name type="common">Globe artichoke</name>
    <name type="synonym">Cynara scolymus</name>
    <dbReference type="NCBI Taxonomy" id="59895"/>
    <lineage>
        <taxon>Eukaryota</taxon>
        <taxon>Viridiplantae</taxon>
        <taxon>Streptophyta</taxon>
        <taxon>Embryophyta</taxon>
        <taxon>Tracheophyta</taxon>
        <taxon>Spermatophyta</taxon>
        <taxon>Magnoliopsida</taxon>
        <taxon>eudicotyledons</taxon>
        <taxon>Gunneridae</taxon>
        <taxon>Pentapetalae</taxon>
        <taxon>asterids</taxon>
        <taxon>campanulids</taxon>
        <taxon>Asterales</taxon>
        <taxon>Asteraceae</taxon>
        <taxon>Carduoideae</taxon>
        <taxon>Cardueae</taxon>
        <taxon>Carduinae</taxon>
        <taxon>Cynara</taxon>
    </lineage>
</organism>
<sequence>DHDGTFYIFRGCSEFGYKFIPNCSVPSEGETREMSEREVPRRESPWGLPNGDTRQPKAHRCNDRVEDVVQACFEGNPFKTVPGPFKLFWQCMQSKPGEEPTEPFYYLQLAPPTREVKLE</sequence>
<comment type="caution">
    <text evidence="2">The sequence shown here is derived from an EMBL/GenBank/DDBJ whole genome shotgun (WGS) entry which is preliminary data.</text>
</comment>
<feature type="compositionally biased region" description="Basic and acidic residues" evidence="1">
    <location>
        <begin position="29"/>
        <end position="44"/>
    </location>
</feature>
<dbReference type="Gramene" id="KVH94678">
    <property type="protein sequence ID" value="KVH94678"/>
    <property type="gene ID" value="Ccrd_003257"/>
</dbReference>
<dbReference type="PANTHER" id="PTHR36706">
    <property type="entry name" value="UNNAMED PRODUCT"/>
    <property type="match status" value="1"/>
</dbReference>
<evidence type="ECO:0000313" key="2">
    <source>
        <dbReference type="EMBL" id="KVH94678.1"/>
    </source>
</evidence>
<dbReference type="STRING" id="59895.A0A103XPX5"/>
<protein>
    <submittedName>
        <fullName evidence="2">Uncharacterized protein</fullName>
    </submittedName>
</protein>